<gene>
    <name evidence="1" type="ORF">ASILVAE211_14510</name>
</gene>
<reference evidence="1" key="2">
    <citation type="submission" date="2021-01" db="EMBL/GenBank/DDBJ databases">
        <authorList>
            <person name="Mieszkin S."/>
            <person name="Pouder E."/>
            <person name="Alain K."/>
        </authorList>
    </citation>
    <scope>NUCLEOTIDE SEQUENCE</scope>
    <source>
        <strain evidence="1">HW T2.11</strain>
    </source>
</reference>
<evidence type="ECO:0000313" key="2">
    <source>
        <dbReference type="Proteomes" id="UP000708298"/>
    </source>
</evidence>
<keyword evidence="2" id="KW-1185">Reference proteome</keyword>
<dbReference type="AlphaFoldDB" id="A0A963YSP2"/>
<proteinExistence type="predicted"/>
<organism evidence="1 2">
    <name type="scientific">Acidisoma silvae</name>
    <dbReference type="NCBI Taxonomy" id="2802396"/>
    <lineage>
        <taxon>Bacteria</taxon>
        <taxon>Pseudomonadati</taxon>
        <taxon>Pseudomonadota</taxon>
        <taxon>Alphaproteobacteria</taxon>
        <taxon>Acetobacterales</taxon>
        <taxon>Acidocellaceae</taxon>
        <taxon>Acidisoma</taxon>
    </lineage>
</organism>
<dbReference type="EMBL" id="JAESVB010000006">
    <property type="protein sequence ID" value="MCB8876403.1"/>
    <property type="molecule type" value="Genomic_DNA"/>
</dbReference>
<evidence type="ECO:0000313" key="1">
    <source>
        <dbReference type="EMBL" id="MCB8876403.1"/>
    </source>
</evidence>
<reference evidence="1" key="1">
    <citation type="journal article" date="2021" name="Microorganisms">
        <title>Acidisoma silvae sp. nov. and Acidisomacellulosilytica sp. nov., Two Acidophilic Bacteria Isolated from Decaying Wood, Hydrolyzing Cellulose and Producing Poly-3-hydroxybutyrate.</title>
        <authorList>
            <person name="Mieszkin S."/>
            <person name="Pouder E."/>
            <person name="Uroz S."/>
            <person name="Simon-Colin C."/>
            <person name="Alain K."/>
        </authorList>
    </citation>
    <scope>NUCLEOTIDE SEQUENCE</scope>
    <source>
        <strain evidence="1">HW T2.11</strain>
    </source>
</reference>
<sequence length="63" mass="7233">MRRFAEGDRVVVIGGEADKHRRPGVYTIIRLMPLSQQGFQYRVKAALDMHERVMDDHALAPAR</sequence>
<accession>A0A963YSP2</accession>
<protein>
    <submittedName>
        <fullName evidence="1">Uncharacterized protein</fullName>
    </submittedName>
</protein>
<name>A0A963YSP2_9PROT</name>
<dbReference type="RefSeq" id="WP_227322060.1">
    <property type="nucleotide sequence ID" value="NZ_JAESVB010000006.1"/>
</dbReference>
<comment type="caution">
    <text evidence="1">The sequence shown here is derived from an EMBL/GenBank/DDBJ whole genome shotgun (WGS) entry which is preliminary data.</text>
</comment>
<dbReference type="Proteomes" id="UP000708298">
    <property type="component" value="Unassembled WGS sequence"/>
</dbReference>